<evidence type="ECO:0000313" key="2">
    <source>
        <dbReference type="Proteomes" id="UP000410049"/>
    </source>
</evidence>
<comment type="caution">
    <text evidence="1">The sequence shown here is derived from an EMBL/GenBank/DDBJ whole genome shotgun (WGS) entry which is preliminary data.</text>
</comment>
<organism evidence="1 2">
    <name type="scientific">Bifidobacterium myosotis</name>
    <dbReference type="NCBI Taxonomy" id="1630166"/>
    <lineage>
        <taxon>Bacteria</taxon>
        <taxon>Bacillati</taxon>
        <taxon>Actinomycetota</taxon>
        <taxon>Actinomycetes</taxon>
        <taxon>Bifidobacteriales</taxon>
        <taxon>Bifidobacteriaceae</taxon>
        <taxon>Bifidobacterium</taxon>
    </lineage>
</organism>
<gene>
    <name evidence="1" type="ORF">EMO91_07005</name>
</gene>
<dbReference type="Proteomes" id="UP000410049">
    <property type="component" value="Unassembled WGS sequence"/>
</dbReference>
<dbReference type="AlphaFoldDB" id="A0A5M9ZMV6"/>
<name>A0A5M9ZMV6_9BIFI</name>
<reference evidence="1 2" key="1">
    <citation type="journal article" date="2019" name="Syst. Appl. Microbiol.">
        <title>Characterization of Bifidobacterium species in feaces of the Egyptian fruit bat: Description of B. vespertilionis sp. nov. and B. rousetti sp. nov.</title>
        <authorList>
            <person name="Modesto M."/>
            <person name="Satti M."/>
            <person name="Watanabe K."/>
            <person name="Puglisi E."/>
            <person name="Morelli L."/>
            <person name="Huang C.-H."/>
            <person name="Liou J.-S."/>
            <person name="Miyashita M."/>
            <person name="Tamura T."/>
            <person name="Saito S."/>
            <person name="Mori K."/>
            <person name="Huang L."/>
            <person name="Sciavilla P."/>
            <person name="Sandri C."/>
            <person name="Spiezio C."/>
            <person name="Vitali F."/>
            <person name="Cavalieri D."/>
            <person name="Perpetuini G."/>
            <person name="Tofalo R."/>
            <person name="Bonetti A."/>
            <person name="Arita M."/>
            <person name="Mattarelli P."/>
        </authorList>
    </citation>
    <scope>NUCLEOTIDE SEQUENCE [LARGE SCALE GENOMIC DNA]</scope>
    <source>
        <strain evidence="1 2">RST17</strain>
    </source>
</reference>
<accession>A0A5M9ZMV6</accession>
<protein>
    <submittedName>
        <fullName evidence="1">Uncharacterized protein</fullName>
    </submittedName>
</protein>
<dbReference type="EMBL" id="RZUH01000004">
    <property type="protein sequence ID" value="KAA8828182.1"/>
    <property type="molecule type" value="Genomic_DNA"/>
</dbReference>
<proteinExistence type="predicted"/>
<dbReference type="RefSeq" id="WP_150379349.1">
    <property type="nucleotide sequence ID" value="NZ_RZUH01000004.1"/>
</dbReference>
<evidence type="ECO:0000313" key="1">
    <source>
        <dbReference type="EMBL" id="KAA8828182.1"/>
    </source>
</evidence>
<sequence length="124" mass="13725">MNGTPPLQDSPFAEDPIRDKFIHAVNWDYSSGNPAIERLRRQLAAEYDSGGVYGGGVMLPADPTRFMQTMRRAVRLMLDGMADKHLCAHPDELYKALFPFPDVPSIGDMLVLEAMRGAFGKGAR</sequence>